<evidence type="ECO:0000313" key="1">
    <source>
        <dbReference type="EMBL" id="NSX53471.1"/>
    </source>
</evidence>
<name>A0ABX2IND3_9RHOB</name>
<dbReference type="Proteomes" id="UP000777935">
    <property type="component" value="Unassembled WGS sequence"/>
</dbReference>
<keyword evidence="2" id="KW-1185">Reference proteome</keyword>
<protein>
    <submittedName>
        <fullName evidence="1">Uncharacterized protein</fullName>
    </submittedName>
</protein>
<comment type="caution">
    <text evidence="1">The sequence shown here is derived from an EMBL/GenBank/DDBJ whole genome shotgun (WGS) entry which is preliminary data.</text>
</comment>
<evidence type="ECO:0000313" key="2">
    <source>
        <dbReference type="Proteomes" id="UP000777935"/>
    </source>
</evidence>
<accession>A0ABX2IND3</accession>
<reference evidence="1 2" key="1">
    <citation type="submission" date="2020-06" db="EMBL/GenBank/DDBJ databases">
        <title>Sulfitobacter algicola sp. nov., isolated from green algae.</title>
        <authorList>
            <person name="Wang C."/>
        </authorList>
    </citation>
    <scope>NUCLEOTIDE SEQUENCE [LARGE SCALE GENOMIC DNA]</scope>
    <source>
        <strain evidence="1 2">1151</strain>
    </source>
</reference>
<dbReference type="RefSeq" id="WP_174134581.1">
    <property type="nucleotide sequence ID" value="NZ_JABUFE010000001.1"/>
</dbReference>
<sequence>MNLNGHQLTAEDILNMPEGEVHEFMRNKIATHKLSPIIKSLNISALSADQNEKMLAKKALQHLGFADQ</sequence>
<dbReference type="EMBL" id="JABUFE010000001">
    <property type="protein sequence ID" value="NSX53471.1"/>
    <property type="molecule type" value="Genomic_DNA"/>
</dbReference>
<proteinExistence type="predicted"/>
<organism evidence="1 2">
    <name type="scientific">Parasulfitobacter algicola</name>
    <dbReference type="NCBI Taxonomy" id="2614809"/>
    <lineage>
        <taxon>Bacteria</taxon>
        <taxon>Pseudomonadati</taxon>
        <taxon>Pseudomonadota</taxon>
        <taxon>Alphaproteobacteria</taxon>
        <taxon>Rhodobacterales</taxon>
        <taxon>Roseobacteraceae</taxon>
        <taxon>Parasulfitobacter</taxon>
    </lineage>
</organism>
<gene>
    <name evidence="1" type="ORF">HRQ87_01500</name>
</gene>